<dbReference type="InterPro" id="IPR029044">
    <property type="entry name" value="Nucleotide-diphossugar_trans"/>
</dbReference>
<keyword evidence="4 8" id="KW-0812">Transmembrane</keyword>
<name>A0A316HSL3_9SPHI</name>
<comment type="caution">
    <text evidence="10">The sequence shown here is derived from an EMBL/GenBank/DDBJ whole genome shotgun (WGS) entry which is preliminary data.</text>
</comment>
<evidence type="ECO:0000256" key="6">
    <source>
        <dbReference type="ARBA" id="ARBA00022989"/>
    </source>
</evidence>
<keyword evidence="5" id="KW-0448">Lipopolysaccharide biosynthesis</keyword>
<evidence type="ECO:0000256" key="2">
    <source>
        <dbReference type="ARBA" id="ARBA00022676"/>
    </source>
</evidence>
<reference evidence="10 11" key="1">
    <citation type="submission" date="2018-05" db="EMBL/GenBank/DDBJ databases">
        <title>Genomic Encyclopedia of Archaeal and Bacterial Type Strains, Phase II (KMG-II): from individual species to whole genera.</title>
        <authorList>
            <person name="Goeker M."/>
        </authorList>
    </citation>
    <scope>NUCLEOTIDE SEQUENCE [LARGE SCALE GENOMIC DNA]</scope>
    <source>
        <strain evidence="10 11">DSM 19975</strain>
    </source>
</reference>
<evidence type="ECO:0000256" key="5">
    <source>
        <dbReference type="ARBA" id="ARBA00022985"/>
    </source>
</evidence>
<keyword evidence="6 8" id="KW-1133">Transmembrane helix</keyword>
<dbReference type="GO" id="GO:0016757">
    <property type="term" value="F:glycosyltransferase activity"/>
    <property type="evidence" value="ECO:0007669"/>
    <property type="project" value="UniProtKB-KW"/>
</dbReference>
<dbReference type="PANTHER" id="PTHR48090">
    <property type="entry name" value="UNDECAPRENYL-PHOSPHATE 4-DEOXY-4-FORMAMIDO-L-ARABINOSE TRANSFERASE-RELATED"/>
    <property type="match status" value="1"/>
</dbReference>
<evidence type="ECO:0000256" key="1">
    <source>
        <dbReference type="ARBA" id="ARBA00022475"/>
    </source>
</evidence>
<dbReference type="SUPFAM" id="SSF53448">
    <property type="entry name" value="Nucleotide-diphospho-sugar transferases"/>
    <property type="match status" value="1"/>
</dbReference>
<keyword evidence="11" id="KW-1185">Reference proteome</keyword>
<dbReference type="CDD" id="cd04187">
    <property type="entry name" value="DPM1_like_bac"/>
    <property type="match status" value="1"/>
</dbReference>
<evidence type="ECO:0000256" key="8">
    <source>
        <dbReference type="SAM" id="Phobius"/>
    </source>
</evidence>
<keyword evidence="3 10" id="KW-0808">Transferase</keyword>
<feature type="transmembrane region" description="Helical" evidence="8">
    <location>
        <begin position="267"/>
        <end position="292"/>
    </location>
</feature>
<dbReference type="Proteomes" id="UP000245678">
    <property type="component" value="Unassembled WGS sequence"/>
</dbReference>
<keyword evidence="2 10" id="KW-0328">Glycosyltransferase</keyword>
<dbReference type="AlphaFoldDB" id="A0A316HSL3"/>
<proteinExistence type="predicted"/>
<evidence type="ECO:0000313" key="10">
    <source>
        <dbReference type="EMBL" id="PWK77942.1"/>
    </source>
</evidence>
<dbReference type="InterPro" id="IPR050256">
    <property type="entry name" value="Glycosyltransferase_2"/>
</dbReference>
<organism evidence="10 11">
    <name type="scientific">Mucilaginibacter oryzae</name>
    <dbReference type="NCBI Taxonomy" id="468058"/>
    <lineage>
        <taxon>Bacteria</taxon>
        <taxon>Pseudomonadati</taxon>
        <taxon>Bacteroidota</taxon>
        <taxon>Sphingobacteriia</taxon>
        <taxon>Sphingobacteriales</taxon>
        <taxon>Sphingobacteriaceae</taxon>
        <taxon>Mucilaginibacter</taxon>
    </lineage>
</organism>
<dbReference type="EMBL" id="QGHA01000004">
    <property type="protein sequence ID" value="PWK77942.1"/>
    <property type="molecule type" value="Genomic_DNA"/>
</dbReference>
<evidence type="ECO:0000256" key="4">
    <source>
        <dbReference type="ARBA" id="ARBA00022692"/>
    </source>
</evidence>
<feature type="domain" description="Glycosyltransferase 2-like" evidence="9">
    <location>
        <begin position="10"/>
        <end position="173"/>
    </location>
</feature>
<evidence type="ECO:0000313" key="11">
    <source>
        <dbReference type="Proteomes" id="UP000245678"/>
    </source>
</evidence>
<protein>
    <submittedName>
        <fullName evidence="10">Dolichol-phosphate mannosyltransferase</fullName>
    </submittedName>
</protein>
<dbReference type="InterPro" id="IPR001173">
    <property type="entry name" value="Glyco_trans_2-like"/>
</dbReference>
<dbReference type="RefSeq" id="WP_109608428.1">
    <property type="nucleotide sequence ID" value="NZ_QGHA01000004.1"/>
</dbReference>
<accession>A0A316HSL3</accession>
<dbReference type="Gene3D" id="3.90.550.10">
    <property type="entry name" value="Spore Coat Polysaccharide Biosynthesis Protein SpsA, Chain A"/>
    <property type="match status" value="1"/>
</dbReference>
<gene>
    <name evidence="10" type="ORF">LX99_02827</name>
</gene>
<evidence type="ECO:0000256" key="3">
    <source>
        <dbReference type="ARBA" id="ARBA00022679"/>
    </source>
</evidence>
<evidence type="ECO:0000256" key="7">
    <source>
        <dbReference type="ARBA" id="ARBA00023136"/>
    </source>
</evidence>
<dbReference type="Pfam" id="PF00535">
    <property type="entry name" value="Glycos_transf_2"/>
    <property type="match status" value="1"/>
</dbReference>
<feature type="transmembrane region" description="Helical" evidence="8">
    <location>
        <begin position="233"/>
        <end position="255"/>
    </location>
</feature>
<dbReference type="GO" id="GO:0005886">
    <property type="term" value="C:plasma membrane"/>
    <property type="evidence" value="ECO:0007669"/>
    <property type="project" value="TreeGrafter"/>
</dbReference>
<keyword evidence="7 8" id="KW-0472">Membrane</keyword>
<dbReference type="PANTHER" id="PTHR48090:SF3">
    <property type="entry name" value="UNDECAPRENYL-PHOSPHATE 4-DEOXY-4-FORMAMIDO-L-ARABINOSE TRANSFERASE"/>
    <property type="match status" value="1"/>
</dbReference>
<sequence length="322" mass="36587">MAYLVDKKLSIVIPSHNEEKNISYLIDQIRETLEPTGYAYELIFVDDGSRDNTLNELKVNAEIHSNVFYVELSRNFGKDYALKAGIAMASGNAVITMDADLQHPPQMILKMLYHWEEGYDIVYTYREGENPHGKGYQKVTSRLFYKGLNMLSDIKMENGTADFRLIDEKVVKQLKLIDEYEIFFRGIIKWAGYKQIGIPYVPSKRHTGEASYSFAKLVKLAVTTIMAFSARPLYIISMVGLLFSTVAILYIPYVLISYCLGYAVSGWASIIATIAFFGGLQLMLMSVIGIYVGKIFMQSKHRPNYIIRSSNVVIVDNDLIRI</sequence>
<dbReference type="GO" id="GO:0009103">
    <property type="term" value="P:lipopolysaccharide biosynthetic process"/>
    <property type="evidence" value="ECO:0007669"/>
    <property type="project" value="UniProtKB-KW"/>
</dbReference>
<keyword evidence="1" id="KW-1003">Cell membrane</keyword>
<evidence type="ECO:0000259" key="9">
    <source>
        <dbReference type="Pfam" id="PF00535"/>
    </source>
</evidence>